<feature type="compositionally biased region" description="Basic residues" evidence="1">
    <location>
        <begin position="175"/>
        <end position="189"/>
    </location>
</feature>
<feature type="compositionally biased region" description="Basic and acidic residues" evidence="1">
    <location>
        <begin position="461"/>
        <end position="486"/>
    </location>
</feature>
<proteinExistence type="predicted"/>
<organism evidence="2 3">
    <name type="scientific">Malassezia equina</name>
    <dbReference type="NCBI Taxonomy" id="1381935"/>
    <lineage>
        <taxon>Eukaryota</taxon>
        <taxon>Fungi</taxon>
        <taxon>Dikarya</taxon>
        <taxon>Basidiomycota</taxon>
        <taxon>Ustilaginomycotina</taxon>
        <taxon>Malasseziomycetes</taxon>
        <taxon>Malasseziales</taxon>
        <taxon>Malasseziaceae</taxon>
        <taxon>Malassezia</taxon>
    </lineage>
</organism>
<feature type="compositionally biased region" description="Polar residues" evidence="1">
    <location>
        <begin position="241"/>
        <end position="252"/>
    </location>
</feature>
<feature type="compositionally biased region" description="Basic and acidic residues" evidence="1">
    <location>
        <begin position="209"/>
        <end position="240"/>
    </location>
</feature>
<feature type="compositionally biased region" description="Basic and acidic residues" evidence="1">
    <location>
        <begin position="262"/>
        <end position="291"/>
    </location>
</feature>
<dbReference type="InterPro" id="IPR012337">
    <property type="entry name" value="RNaseH-like_sf"/>
</dbReference>
<feature type="compositionally biased region" description="Polar residues" evidence="1">
    <location>
        <begin position="134"/>
        <end position="145"/>
    </location>
</feature>
<feature type="compositionally biased region" description="Basic and acidic residues" evidence="1">
    <location>
        <begin position="18"/>
        <end position="37"/>
    </location>
</feature>
<protein>
    <recommendedName>
        <fullName evidence="4">RNase H type-1 domain-containing protein</fullName>
    </recommendedName>
</protein>
<feature type="compositionally biased region" description="Low complexity" evidence="1">
    <location>
        <begin position="487"/>
        <end position="496"/>
    </location>
</feature>
<feature type="compositionally biased region" description="Low complexity" evidence="1">
    <location>
        <begin position="449"/>
        <end position="460"/>
    </location>
</feature>
<sequence length="845" mass="93022">MKSEDQQQDSSDTAENIVKGDVKEDGTNVPNDADKNLVTEMPDSAGNTNKKQEEEDRPSQSNSDAMNVENANKAGAKEVSPGAKLDQASDSNKLAISTDNGPQGDGNATVAENAEASSTSQDDQNETSQKEHNSSALETQDQLDSANKMDQDKYIDTQENVDNEAPVDPKEKAKIKAKIKAKAKKARKKAEKEQINTHNKSLNDSQVSEADKNRASHETKPSGLDAEKAKELDEKVKGSNEADQNTGPSSNKENTDQADQLPESKDSAKEDADTDANDAKIEKNSTKKVSTDVEVPDPESKPQDPATIDGAEASKTEDDSVFASSNMADAKTQDKFEEAPENVTEDVPEPDDKFEEASEQMAEHNAPKQDNKFGEASENKAEGNAPKSEGKSDDVPTNGAIAEALKSDDKPQQAALKNRETDDSVLQSQHKEQDTKPLSSQEQKEVAKSSESSEAGSSKVEPTETTDHDVPKLETSETKHFKDSKDVTSVYTSGSTTSKYAPSVSAFSVMADRSLHGKLNNLPAEVQRNLHVKDYKIPPSINTKDDGKKPWDSSTWSSNRAFEMLNQQPKGRDSGSQWTAISGAGDTTSSISQEVTTDIIAALFVPDPRSWHPYRFVRRTNPRQVLVMCAGTALSPHQIKSTEVAHRVAAGMIPREEAAKSLASYYSTTENTNLQAGLGFIYSPDKAICDALHENFDATRVEKNFARRLERPEFPATTTRHRAALRSVIAALEYIRWEEEGFDKIVLATHHGWIVRGISHDIWEWRQNGWKFMRNSVLGLPGENVPDRDLWELLDYVVRQYESIDCNCRFWHIPKSANKEAIALAEMGALKTNQQPSTVRWTKSK</sequence>
<feature type="region of interest" description="Disordered" evidence="1">
    <location>
        <begin position="567"/>
        <end position="587"/>
    </location>
</feature>
<evidence type="ECO:0000313" key="2">
    <source>
        <dbReference type="EMBL" id="WFD23693.1"/>
    </source>
</evidence>
<evidence type="ECO:0000256" key="1">
    <source>
        <dbReference type="SAM" id="MobiDB-lite"/>
    </source>
</evidence>
<name>A0AAF0J0P7_9BASI</name>
<dbReference type="SUPFAM" id="SSF53098">
    <property type="entry name" value="Ribonuclease H-like"/>
    <property type="match status" value="1"/>
</dbReference>
<dbReference type="Proteomes" id="UP001214415">
    <property type="component" value="Chromosome 4"/>
</dbReference>
<feature type="compositionally biased region" description="Polar residues" evidence="1">
    <location>
        <begin position="196"/>
        <end position="208"/>
    </location>
</feature>
<feature type="compositionally biased region" description="Basic and acidic residues" evidence="1">
    <location>
        <begin position="361"/>
        <end position="381"/>
    </location>
</feature>
<dbReference type="Gene3D" id="3.30.420.10">
    <property type="entry name" value="Ribonuclease H-like superfamily/Ribonuclease H"/>
    <property type="match status" value="1"/>
</dbReference>
<dbReference type="GO" id="GO:0003676">
    <property type="term" value="F:nucleic acid binding"/>
    <property type="evidence" value="ECO:0007669"/>
    <property type="project" value="InterPro"/>
</dbReference>
<feature type="compositionally biased region" description="Polar residues" evidence="1">
    <location>
        <begin position="88"/>
        <end position="101"/>
    </location>
</feature>
<accession>A0AAF0J0P7</accession>
<keyword evidence="3" id="KW-1185">Reference proteome</keyword>
<dbReference type="InterPro" id="IPR036397">
    <property type="entry name" value="RNaseH_sf"/>
</dbReference>
<evidence type="ECO:0008006" key="4">
    <source>
        <dbReference type="Google" id="ProtNLM"/>
    </source>
</evidence>
<feature type="compositionally biased region" description="Basic and acidic residues" evidence="1">
    <location>
        <begin position="147"/>
        <end position="156"/>
    </location>
</feature>
<reference evidence="2" key="1">
    <citation type="submission" date="2023-03" db="EMBL/GenBank/DDBJ databases">
        <title>Mating type loci evolution in Malassezia.</title>
        <authorList>
            <person name="Coelho M.A."/>
        </authorList>
    </citation>
    <scope>NUCLEOTIDE SEQUENCE</scope>
    <source>
        <strain evidence="2">CBS 12830</strain>
    </source>
</reference>
<evidence type="ECO:0000313" key="3">
    <source>
        <dbReference type="Proteomes" id="UP001214415"/>
    </source>
</evidence>
<gene>
    <name evidence="2" type="ORF">MEQU1_002387</name>
</gene>
<feature type="compositionally biased region" description="Acidic residues" evidence="1">
    <location>
        <begin position="339"/>
        <end position="358"/>
    </location>
</feature>
<dbReference type="EMBL" id="CP119903">
    <property type="protein sequence ID" value="WFD23693.1"/>
    <property type="molecule type" value="Genomic_DNA"/>
</dbReference>
<feature type="compositionally biased region" description="Basic and acidic residues" evidence="1">
    <location>
        <begin position="405"/>
        <end position="422"/>
    </location>
</feature>
<dbReference type="AlphaFoldDB" id="A0AAF0J0P7"/>
<feature type="region of interest" description="Disordered" evidence="1">
    <location>
        <begin position="1"/>
        <end position="496"/>
    </location>
</feature>